<organism evidence="3 4">
    <name type="scientific">Brevundimonas nasdae</name>
    <dbReference type="NCBI Taxonomy" id="172043"/>
    <lineage>
        <taxon>Bacteria</taxon>
        <taxon>Pseudomonadati</taxon>
        <taxon>Pseudomonadota</taxon>
        <taxon>Alphaproteobacteria</taxon>
        <taxon>Caulobacterales</taxon>
        <taxon>Caulobacteraceae</taxon>
        <taxon>Brevundimonas</taxon>
    </lineage>
</organism>
<dbReference type="RefSeq" id="WP_219352710.1">
    <property type="nucleotide sequence ID" value="NZ_CP080034.1"/>
</dbReference>
<reference evidence="3 4" key="1">
    <citation type="submission" date="2021-07" db="EMBL/GenBank/DDBJ databases">
        <title>Isolation and characterization of bacteria from a gold mining with a capacity of golden bioaccumulation.</title>
        <authorList>
            <person name="Yang X.J."/>
        </authorList>
    </citation>
    <scope>NUCLEOTIDE SEQUENCE [LARGE SCALE GENOMIC DNA]</scope>
    <source>
        <strain evidence="3 4">Au29</strain>
    </source>
</reference>
<evidence type="ECO:0000256" key="2">
    <source>
        <dbReference type="ARBA" id="ARBA00022679"/>
    </source>
</evidence>
<dbReference type="PANTHER" id="PTHR23416:SF23">
    <property type="entry name" value="ACETYLTRANSFERASE C18B11.09C-RELATED"/>
    <property type="match status" value="1"/>
</dbReference>
<sequence length="192" mass="21059">MQDLSQFRTPPGFRGRSVLIVQLWWLVQSTLFACSPQFMFGWRNWLLRVFGASIGAGVLIRPSVRVTYPWNLTIGDHSWVGDYAELYTLGAIHIGKNAVVSQHCYLCTGSHDMTVPSFDIFAEMITVEDEAWIAAGAFVHPGVTIARGSVIAAKSVVRHSTEPFGVYAGSPLAWIRARVATVGLSDMTGDAQ</sequence>
<keyword evidence="4" id="KW-1185">Reference proteome</keyword>
<dbReference type="Proteomes" id="UP000824334">
    <property type="component" value="Chromosome"/>
</dbReference>
<proteinExistence type="inferred from homology"/>
<evidence type="ECO:0000313" key="3">
    <source>
        <dbReference type="EMBL" id="QYC09817.1"/>
    </source>
</evidence>
<dbReference type="NCBIfam" id="NF007797">
    <property type="entry name" value="PRK10502.1"/>
    <property type="match status" value="1"/>
</dbReference>
<dbReference type="InterPro" id="IPR051159">
    <property type="entry name" value="Hexapeptide_acetyltransf"/>
</dbReference>
<dbReference type="PANTHER" id="PTHR23416">
    <property type="entry name" value="SIALIC ACID SYNTHASE-RELATED"/>
    <property type="match status" value="1"/>
</dbReference>
<dbReference type="CDD" id="cd05825">
    <property type="entry name" value="LbH_wcaF_like"/>
    <property type="match status" value="1"/>
</dbReference>
<dbReference type="EMBL" id="CP080034">
    <property type="protein sequence ID" value="QYC09817.1"/>
    <property type="molecule type" value="Genomic_DNA"/>
</dbReference>
<protein>
    <submittedName>
        <fullName evidence="3">WcaF family extracellular polysaccharide biosynthesis acetyltransferase</fullName>
    </submittedName>
</protein>
<name>A0ABX8TF50_9CAUL</name>
<evidence type="ECO:0000313" key="4">
    <source>
        <dbReference type="Proteomes" id="UP000824334"/>
    </source>
</evidence>
<dbReference type="GeneID" id="94376546"/>
<gene>
    <name evidence="3" type="ORF">KWG56_14755</name>
</gene>
<evidence type="ECO:0000256" key="1">
    <source>
        <dbReference type="ARBA" id="ARBA00007274"/>
    </source>
</evidence>
<accession>A0ABX8TF50</accession>
<comment type="similarity">
    <text evidence="1">Belongs to the transferase hexapeptide repeat family.</text>
</comment>
<keyword evidence="2" id="KW-0808">Transferase</keyword>